<dbReference type="EMBL" id="UIVT01000002">
    <property type="protein sequence ID" value="SVP90563.1"/>
    <property type="molecule type" value="Genomic_DNA"/>
</dbReference>
<accession>A0A3B0MLX8</accession>
<dbReference type="VEuPathDB" id="PiroplasmaDB:TA15735"/>
<dbReference type="EMBL" id="UIVS01000002">
    <property type="protein sequence ID" value="SVP91077.1"/>
    <property type="molecule type" value="Genomic_DNA"/>
</dbReference>
<proteinExistence type="predicted"/>
<dbReference type="AlphaFoldDB" id="A0A3B0MLX8"/>
<organism evidence="2">
    <name type="scientific">Theileria annulata</name>
    <dbReference type="NCBI Taxonomy" id="5874"/>
    <lineage>
        <taxon>Eukaryota</taxon>
        <taxon>Sar</taxon>
        <taxon>Alveolata</taxon>
        <taxon>Apicomplexa</taxon>
        <taxon>Aconoidasida</taxon>
        <taxon>Piroplasmida</taxon>
        <taxon>Theileriidae</taxon>
        <taxon>Theileria</taxon>
    </lineage>
</organism>
<sequence length="219" mass="24465">MNQNEPNSNLNGSDFSNIKNLKPGLKNVSLHGVIVEFISDPPQSTTELRNYRYHYKLADSSGSITLAVPHGILMDTISKLTSYVSLTSGHNASKVEQYLFSKIPVLDLDSAPGFTIKEVQPTQSNSTKGEMKYIDSEFDEDSDWNGWSDDEVSKRDSLKWLLQPGDVIYIPSALTAWSHGQMVLVPNETKNESLTKIGKFQTQLKMEPDMSKQFTGSKE</sequence>
<name>A0A3B0MLX8_THEAN</name>
<evidence type="ECO:0000313" key="1">
    <source>
        <dbReference type="EMBL" id="SVP90563.1"/>
    </source>
</evidence>
<protein>
    <submittedName>
        <fullName evidence="2">Uncharacterized protein</fullName>
    </submittedName>
</protein>
<gene>
    <name evidence="1" type="ORF">TAT_000127200</name>
    <name evidence="2" type="ORF">TAV_000127300</name>
</gene>
<reference evidence="2" key="1">
    <citation type="submission" date="2018-07" db="EMBL/GenBank/DDBJ databases">
        <authorList>
            <person name="Quirk P.G."/>
            <person name="Krulwich T.A."/>
        </authorList>
    </citation>
    <scope>NUCLEOTIDE SEQUENCE</scope>
    <source>
        <strain evidence="2">Anand</strain>
    </source>
</reference>
<evidence type="ECO:0000313" key="2">
    <source>
        <dbReference type="EMBL" id="SVP91077.1"/>
    </source>
</evidence>